<dbReference type="Pfam" id="PF13166">
    <property type="entry name" value="AAA_13"/>
    <property type="match status" value="1"/>
</dbReference>
<dbReference type="InterPro" id="IPR027417">
    <property type="entry name" value="P-loop_NTPase"/>
</dbReference>
<feature type="domain" description="Protein CR006 P-loop" evidence="2">
    <location>
        <begin position="28"/>
        <end position="680"/>
    </location>
</feature>
<dbReference type="EMBL" id="QGHV01000009">
    <property type="protein sequence ID" value="PWT38037.1"/>
    <property type="molecule type" value="Genomic_DNA"/>
</dbReference>
<dbReference type="RefSeq" id="WP_109897132.1">
    <property type="nucleotide sequence ID" value="NZ_CP065540.1"/>
</dbReference>
<dbReference type="InterPro" id="IPR026866">
    <property type="entry name" value="CR006_AAA"/>
</dbReference>
<dbReference type="AlphaFoldDB" id="A0ABD6Y8L1"/>
<name>A0ABD6Y8L1_LIMRT</name>
<dbReference type="PANTHER" id="PTHR32182:SF22">
    <property type="entry name" value="ATP-DEPENDENT ENDONUCLEASE, OLD FAMILY-RELATED"/>
    <property type="match status" value="1"/>
</dbReference>
<dbReference type="Proteomes" id="UP000245735">
    <property type="component" value="Unassembled WGS sequence"/>
</dbReference>
<evidence type="ECO:0000313" key="4">
    <source>
        <dbReference type="Proteomes" id="UP000245735"/>
    </source>
</evidence>
<proteinExistence type="predicted"/>
<keyword evidence="1" id="KW-0175">Coiled coil</keyword>
<gene>
    <name evidence="3" type="ORF">DKZ35_02665</name>
</gene>
<dbReference type="Gene3D" id="3.40.50.300">
    <property type="entry name" value="P-loop containing nucleotide triphosphate hydrolases"/>
    <property type="match status" value="1"/>
</dbReference>
<evidence type="ECO:0000313" key="3">
    <source>
        <dbReference type="EMBL" id="PWT38037.1"/>
    </source>
</evidence>
<reference evidence="4" key="1">
    <citation type="journal article" date="2018" name="Front. Microbiol.">
        <title>Comparative Genomics of the Herbivore Gut Symbiont Lactobacillus reuteri Reveals Genetic Diversity and Lifestyle Adaptation.</title>
        <authorList>
            <person name="Zhao J."/>
        </authorList>
    </citation>
    <scope>NUCLEOTIDE SEQUENCE [LARGE SCALE GENOMIC DNA]</scope>
    <source>
        <strain evidence="4">LR9</strain>
    </source>
</reference>
<evidence type="ECO:0000256" key="1">
    <source>
        <dbReference type="SAM" id="Coils"/>
    </source>
</evidence>
<dbReference type="PANTHER" id="PTHR32182">
    <property type="entry name" value="DNA REPLICATION AND REPAIR PROTEIN RECF"/>
    <property type="match status" value="1"/>
</dbReference>
<feature type="coiled-coil region" evidence="1">
    <location>
        <begin position="415"/>
        <end position="449"/>
    </location>
</feature>
<comment type="caution">
    <text evidence="3">The sequence shown here is derived from an EMBL/GenBank/DDBJ whole genome shotgun (WGS) entry which is preliminary data.</text>
</comment>
<dbReference type="SUPFAM" id="SSF52540">
    <property type="entry name" value="P-loop containing nucleoside triphosphate hydrolases"/>
    <property type="match status" value="1"/>
</dbReference>
<feature type="coiled-coil region" evidence="1">
    <location>
        <begin position="116"/>
        <end position="143"/>
    </location>
</feature>
<evidence type="ECO:0000259" key="2">
    <source>
        <dbReference type="Pfam" id="PF13166"/>
    </source>
</evidence>
<protein>
    <recommendedName>
        <fullName evidence="2">Protein CR006 P-loop domain-containing protein</fullName>
    </recommendedName>
</protein>
<organism evidence="3 4">
    <name type="scientific">Limosilactobacillus reuteri</name>
    <name type="common">Lactobacillus reuteri</name>
    <dbReference type="NCBI Taxonomy" id="1598"/>
    <lineage>
        <taxon>Bacteria</taxon>
        <taxon>Bacillati</taxon>
        <taxon>Bacillota</taxon>
        <taxon>Bacilli</taxon>
        <taxon>Lactobacillales</taxon>
        <taxon>Lactobacillaceae</taxon>
        <taxon>Limosilactobacillus</taxon>
    </lineage>
</organism>
<sequence>MEKLKSEITSVVISDATFKKNSPIIHPTFINYFFGNNGTGKSTIAKTIKSGDGVKFKNGDNLNDYEILLYDQNYIDENIKEHDGLPGVFTVNKKNAEIEKEIASLLESEEQSWEKINEATSSIEALENRQNTLEEQIKSKCWEKTKSIRKQFAKTQNGYRSSKKKFIDEVRRHDAKEHDIKQLDTLYSIAYSKSARQYPLFNEIQSIAVLDNISGSEILSKKIVNSADTDLAVFLKQIGATEWARQGHDQFHERTNGRCPYCSQLLNPDFELEFVRSFDDQYESNRHELNEFLKKYRDSANKLFLSLAQKPDPLYPDINMEGYDDKLRLIKSLITSNIDKIQSKIDEPTRVVVLEKIGPLLDELSHLITKFNKSIIENNEIVTSLNQKREECQQKIFEYLANMLKIDIEEFDSVNRDINEEIQRKNKVKQAASDNINGFKKKIRQLNKQTVETETAMNNINLMLKSSGLQGFHLIPKQEMSGTLIRNYEIVRNDSGHVAENLSEGERNFIAFLYFLQQVYGNNSTSEEVKKKIIIIDDPVTSMDSGTMFIIGAEIRKLIEICRNNVDNRDSLASGNLIKQIFIFTHNAFFQRDITSLRTKEYQYVSFYLITKHDNCSEIKLCEKINPNCPTQKLNFNPVTNSYTALWREYKETKSCLSLMNIIRRILEYYFLQICGYTGDDIRRRVLIDHRDEFADKDDSTGQYQLVSSMLAHMSAARFGISDDLLFIDDNLDGNVDQYRKTFKLIFKCMGQEQHFNMMVDEA</sequence>
<accession>A0ABD6Y8L1</accession>